<evidence type="ECO:0000313" key="2">
    <source>
        <dbReference type="EMBL" id="QPT44498.1"/>
    </source>
</evidence>
<dbReference type="EMBL" id="LXTW01000001">
    <property type="protein sequence ID" value="OBX88438.1"/>
    <property type="molecule type" value="Genomic_DNA"/>
</dbReference>
<reference evidence="1 3" key="1">
    <citation type="submission" date="2016-05" db="EMBL/GenBank/DDBJ databases">
        <title>Draft genome sequence of Moraxella nonliquefaciens CCUG 348T.</title>
        <authorList>
            <person name="Salva-Serra F."/>
            <person name="Engstrom-Jakobsson H."/>
            <person name="Thorell K."/>
            <person name="Gonzales-Siles L."/>
            <person name="Karlsson R."/>
            <person name="Boulund F."/>
            <person name="Engstrand L."/>
            <person name="Kristiansson E."/>
            <person name="Moore E."/>
        </authorList>
    </citation>
    <scope>NUCLEOTIDE SEQUENCE [LARGE SCALE GENOMIC DNA]</scope>
    <source>
        <strain evidence="1 3">CCUG 348</strain>
    </source>
</reference>
<dbReference type="Proteomes" id="UP000092575">
    <property type="component" value="Unassembled WGS sequence"/>
</dbReference>
<dbReference type="STRING" id="478.A7456_00860"/>
<dbReference type="EMBL" id="CP065728">
    <property type="protein sequence ID" value="QPT44498.1"/>
    <property type="molecule type" value="Genomic_DNA"/>
</dbReference>
<organism evidence="1 3">
    <name type="scientific">Moraxella nonliquefaciens</name>
    <dbReference type="NCBI Taxonomy" id="478"/>
    <lineage>
        <taxon>Bacteria</taxon>
        <taxon>Pseudomonadati</taxon>
        <taxon>Pseudomonadota</taxon>
        <taxon>Gammaproteobacteria</taxon>
        <taxon>Moraxellales</taxon>
        <taxon>Moraxellaceae</taxon>
        <taxon>Moraxella</taxon>
    </lineage>
</organism>
<keyword evidence="4" id="KW-1185">Reference proteome</keyword>
<evidence type="ECO:0000313" key="1">
    <source>
        <dbReference type="EMBL" id="OBX88438.1"/>
    </source>
</evidence>
<evidence type="ECO:0000313" key="4">
    <source>
        <dbReference type="Proteomes" id="UP000594834"/>
    </source>
</evidence>
<name>A0A1B8QTG5_MORNO</name>
<accession>A0A1B8QTG5</accession>
<dbReference type="Proteomes" id="UP000594834">
    <property type="component" value="Chromosome"/>
</dbReference>
<sequence>MNNINKIERLIDGLQVKTQTNEIHWKNSNPPNNLTAGTEEIFSLFLKSNFNGQDIGIYEKRYKYFYDHEPTSFIWAHAYGLCILQNNKVIFTYEKNSPALAMLFEMATAQNADIDSLISQL</sequence>
<protein>
    <submittedName>
        <fullName evidence="1">Uncharacterized protein</fullName>
    </submittedName>
</protein>
<dbReference type="AlphaFoldDB" id="A0A1B8QTG5"/>
<evidence type="ECO:0000313" key="3">
    <source>
        <dbReference type="Proteomes" id="UP000092575"/>
    </source>
</evidence>
<dbReference type="RefSeq" id="WP_067006566.1">
    <property type="nucleotide sequence ID" value="NZ_CP065728.1"/>
</dbReference>
<reference evidence="2 4" key="2">
    <citation type="submission" date="2020-12" db="EMBL/GenBank/DDBJ databases">
        <title>FDA dAtabase for Regulatory Grade micrObial Sequences (FDA-ARGOS): Supporting development and validation of Infectious Disease Dx tests.</title>
        <authorList>
            <person name="Sproer C."/>
            <person name="Gronow S."/>
            <person name="Severitt S."/>
            <person name="Schroder I."/>
            <person name="Tallon L."/>
            <person name="Sadzewicz L."/>
            <person name="Zhao X."/>
            <person name="Boylan J."/>
            <person name="Ott S."/>
            <person name="Bowen H."/>
            <person name="Vavikolanu K."/>
            <person name="Mehta A."/>
            <person name="Aluvathingal J."/>
            <person name="Nadendla S."/>
            <person name="Lowell S."/>
            <person name="Myers T."/>
            <person name="Yan Y."/>
            <person name="Sichtig H."/>
        </authorList>
    </citation>
    <scope>NUCLEOTIDE SEQUENCE [LARGE SCALE GENOMIC DNA]</scope>
    <source>
        <strain evidence="2 4">FDAARGOS_869</strain>
    </source>
</reference>
<gene>
    <name evidence="1" type="ORF">A7456_00860</name>
    <name evidence="2" type="ORF">I6G26_10775</name>
</gene>
<proteinExistence type="predicted"/>